<comment type="caution">
    <text evidence="1">The sequence shown here is derived from an EMBL/GenBank/DDBJ whole genome shotgun (WGS) entry which is preliminary data.</text>
</comment>
<dbReference type="EMBL" id="JBEXAC010000001">
    <property type="protein sequence ID" value="MET6996867.1"/>
    <property type="molecule type" value="Genomic_DNA"/>
</dbReference>
<organism evidence="1 2">
    <name type="scientific">Chitinophaga defluvii</name>
    <dbReference type="NCBI Taxonomy" id="3163343"/>
    <lineage>
        <taxon>Bacteria</taxon>
        <taxon>Pseudomonadati</taxon>
        <taxon>Bacteroidota</taxon>
        <taxon>Chitinophagia</taxon>
        <taxon>Chitinophagales</taxon>
        <taxon>Chitinophagaceae</taxon>
        <taxon>Chitinophaga</taxon>
    </lineage>
</organism>
<sequence length="290" mass="34116">MTQAKKPKIETHEIQYIMVSKLDKHWDAITSNSKKSSSFKKDFIDGLICRAPDVQEAVTLFIRRYTDGTPDKSWLGKSFGFERVYRGKSQYTYSIHFKIREIQPIPCPPAFKNYPIGWYQNPYHITANYHLQPPFLEDMATTDDWRLFELYCHYLLKLLGINHLHPFVRGRNKGKGDGQFILQDLYVIYDATLRDDFMETKADQILNFAHKLKNSRTVSIGDRQFPLKDIKKQIWIITRGDESREIFTSSTNKSTIIVKEIPFKKLEMLYYTRLHQEISETALCEQLKSI</sequence>
<dbReference type="Proteomes" id="UP001549749">
    <property type="component" value="Unassembled WGS sequence"/>
</dbReference>
<name>A0ABV2T1G0_9BACT</name>
<keyword evidence="2" id="KW-1185">Reference proteome</keyword>
<gene>
    <name evidence="1" type="ORF">ABR189_05790</name>
</gene>
<protein>
    <submittedName>
        <fullName evidence="1">Uncharacterized protein</fullName>
    </submittedName>
</protein>
<evidence type="ECO:0000313" key="1">
    <source>
        <dbReference type="EMBL" id="MET6996867.1"/>
    </source>
</evidence>
<reference evidence="1 2" key="1">
    <citation type="submission" date="2024-06" db="EMBL/GenBank/DDBJ databases">
        <title>Chitinophaga defluvii sp. nov., isolated from municipal sewage.</title>
        <authorList>
            <person name="Zhang L."/>
        </authorList>
    </citation>
    <scope>NUCLEOTIDE SEQUENCE [LARGE SCALE GENOMIC DNA]</scope>
    <source>
        <strain evidence="1 2">H8</strain>
    </source>
</reference>
<evidence type="ECO:0000313" key="2">
    <source>
        <dbReference type="Proteomes" id="UP001549749"/>
    </source>
</evidence>
<accession>A0ABV2T1G0</accession>
<dbReference type="RefSeq" id="WP_354659508.1">
    <property type="nucleotide sequence ID" value="NZ_JBEXAC010000001.1"/>
</dbReference>
<proteinExistence type="predicted"/>